<dbReference type="AlphaFoldDB" id="X1NVG0"/>
<comment type="caution">
    <text evidence="1">The sequence shown here is derived from an EMBL/GenBank/DDBJ whole genome shotgun (WGS) entry which is preliminary data.</text>
</comment>
<organism evidence="1">
    <name type="scientific">marine sediment metagenome</name>
    <dbReference type="NCBI Taxonomy" id="412755"/>
    <lineage>
        <taxon>unclassified sequences</taxon>
        <taxon>metagenomes</taxon>
        <taxon>ecological metagenomes</taxon>
    </lineage>
</organism>
<proteinExistence type="predicted"/>
<name>X1NVG0_9ZZZZ</name>
<gene>
    <name evidence="1" type="ORF">S06H3_59171</name>
</gene>
<sequence>YGDYKYLIIDGELNVNHRYAKEKHEQLHLLKYARRSWLCDVGTYFMNCNDDINDVRFSLYYNWLKKQFKKFQERGCIENRTYVHGFLHDFKKILENYNLYWDYEHDRDRECDICGHRVTSSHKVNGFVDVGELALFMAHKTKYKFIGVIERKEI</sequence>
<feature type="non-terminal residue" evidence="1">
    <location>
        <position position="1"/>
    </location>
</feature>
<accession>X1NVG0</accession>
<evidence type="ECO:0000313" key="1">
    <source>
        <dbReference type="EMBL" id="GAI47593.1"/>
    </source>
</evidence>
<protein>
    <submittedName>
        <fullName evidence="1">Uncharacterized protein</fullName>
    </submittedName>
</protein>
<dbReference type="EMBL" id="BARV01038401">
    <property type="protein sequence ID" value="GAI47593.1"/>
    <property type="molecule type" value="Genomic_DNA"/>
</dbReference>
<reference evidence="1" key="1">
    <citation type="journal article" date="2014" name="Front. Microbiol.">
        <title>High frequency of phylogenetically diverse reductive dehalogenase-homologous genes in deep subseafloor sedimentary metagenomes.</title>
        <authorList>
            <person name="Kawai M."/>
            <person name="Futagami T."/>
            <person name="Toyoda A."/>
            <person name="Takaki Y."/>
            <person name="Nishi S."/>
            <person name="Hori S."/>
            <person name="Arai W."/>
            <person name="Tsubouchi T."/>
            <person name="Morono Y."/>
            <person name="Uchiyama I."/>
            <person name="Ito T."/>
            <person name="Fujiyama A."/>
            <person name="Inagaki F."/>
            <person name="Takami H."/>
        </authorList>
    </citation>
    <scope>NUCLEOTIDE SEQUENCE</scope>
    <source>
        <strain evidence="1">Expedition CK06-06</strain>
    </source>
</reference>